<protein>
    <recommendedName>
        <fullName evidence="1">NIPSNAP domain-containing protein</fullName>
    </recommendedName>
</protein>
<organism evidence="2 3">
    <name type="scientific">Ideonella azotifigens</name>
    <dbReference type="NCBI Taxonomy" id="513160"/>
    <lineage>
        <taxon>Bacteria</taxon>
        <taxon>Pseudomonadati</taxon>
        <taxon>Pseudomonadota</taxon>
        <taxon>Betaproteobacteria</taxon>
        <taxon>Burkholderiales</taxon>
        <taxon>Sphaerotilaceae</taxon>
        <taxon>Ideonella</taxon>
    </lineage>
</organism>
<dbReference type="InterPro" id="IPR012577">
    <property type="entry name" value="NIPSNAP"/>
</dbReference>
<name>A0ABP3VES6_9BURK</name>
<dbReference type="Pfam" id="PF07978">
    <property type="entry name" value="NIPSNAP"/>
    <property type="match status" value="1"/>
</dbReference>
<keyword evidence="3" id="KW-1185">Reference proteome</keyword>
<dbReference type="SUPFAM" id="SSF54909">
    <property type="entry name" value="Dimeric alpha+beta barrel"/>
    <property type="match status" value="1"/>
</dbReference>
<dbReference type="EMBL" id="BAAAEW010000018">
    <property type="protein sequence ID" value="GAA0753324.1"/>
    <property type="molecule type" value="Genomic_DNA"/>
</dbReference>
<gene>
    <name evidence="2" type="ORF">GCM10009107_28260</name>
</gene>
<dbReference type="Proteomes" id="UP001500279">
    <property type="component" value="Unassembled WGS sequence"/>
</dbReference>
<evidence type="ECO:0000313" key="2">
    <source>
        <dbReference type="EMBL" id="GAA0753324.1"/>
    </source>
</evidence>
<comment type="caution">
    <text evidence="2">The sequence shown here is derived from an EMBL/GenBank/DDBJ whole genome shotgun (WGS) entry which is preliminary data.</text>
</comment>
<evidence type="ECO:0000313" key="3">
    <source>
        <dbReference type="Proteomes" id="UP001500279"/>
    </source>
</evidence>
<evidence type="ECO:0000259" key="1">
    <source>
        <dbReference type="Pfam" id="PF07978"/>
    </source>
</evidence>
<sequence>MPPIIAFIAMETPMTPTASSVTAPPDCAVVELRRYTLHPGQRDRLIGLFEREFIESQEAAGLAVLGQFCDLDDADRFVWLRGFADMASRPASLGAFYGGPVWQAHRDAANATMIDSDDVLLLRPAWPGAGLAAPAPRVAAPAGTCAVHVHPLAAPASDDLLALCRHTLAPQLASAGVRQQAWFVTEATPNNFPALPVREGESVLVCVAIFADLAALDAWAGFGPALAPWLARPTQQLRLLPTPRSALHA</sequence>
<dbReference type="Gene3D" id="3.30.70.100">
    <property type="match status" value="1"/>
</dbReference>
<feature type="domain" description="NIPSNAP" evidence="1">
    <location>
        <begin position="30"/>
        <end position="125"/>
    </location>
</feature>
<proteinExistence type="predicted"/>
<accession>A0ABP3VES6</accession>
<dbReference type="InterPro" id="IPR011008">
    <property type="entry name" value="Dimeric_a/b-barrel"/>
</dbReference>
<reference evidence="3" key="1">
    <citation type="journal article" date="2019" name="Int. J. Syst. Evol. Microbiol.">
        <title>The Global Catalogue of Microorganisms (GCM) 10K type strain sequencing project: providing services to taxonomists for standard genome sequencing and annotation.</title>
        <authorList>
            <consortium name="The Broad Institute Genomics Platform"/>
            <consortium name="The Broad Institute Genome Sequencing Center for Infectious Disease"/>
            <person name="Wu L."/>
            <person name="Ma J."/>
        </authorList>
    </citation>
    <scope>NUCLEOTIDE SEQUENCE [LARGE SCALE GENOMIC DNA]</scope>
    <source>
        <strain evidence="3">JCM 15503</strain>
    </source>
</reference>